<protein>
    <submittedName>
        <fullName evidence="2">Uncharacterized protein</fullName>
    </submittedName>
</protein>
<dbReference type="AlphaFoldDB" id="A0A821XZ95"/>
<evidence type="ECO:0000313" key="2">
    <source>
        <dbReference type="EMBL" id="CAF4946008.1"/>
    </source>
</evidence>
<comment type="caution">
    <text evidence="2">The sequence shown here is derived from an EMBL/GenBank/DDBJ whole genome shotgun (WGS) entry which is preliminary data.</text>
</comment>
<reference evidence="2" key="1">
    <citation type="submission" date="2021-02" db="EMBL/GenBank/DDBJ databases">
        <authorList>
            <person name="Steward A R."/>
        </authorList>
    </citation>
    <scope>NUCLEOTIDE SEQUENCE</scope>
</reference>
<sequence>MEESQENIQETEANFSRKRIPQTKKWKRNEKKVSRYSPKRPPNTKDTLKRGLRKKMSILTRGRKIFYQKPPTKLQALSSTACVS</sequence>
<accession>A0A821XZ95</accession>
<dbReference type="EMBL" id="CAJOBZ010000070">
    <property type="protein sequence ID" value="CAF4946008.1"/>
    <property type="molecule type" value="Genomic_DNA"/>
</dbReference>
<dbReference type="Proteomes" id="UP000663880">
    <property type="component" value="Unassembled WGS sequence"/>
</dbReference>
<feature type="compositionally biased region" description="Polar residues" evidence="1">
    <location>
        <begin position="1"/>
        <end position="14"/>
    </location>
</feature>
<evidence type="ECO:0000256" key="1">
    <source>
        <dbReference type="SAM" id="MobiDB-lite"/>
    </source>
</evidence>
<organism evidence="2 3">
    <name type="scientific">Pieris macdunnoughi</name>
    <dbReference type="NCBI Taxonomy" id="345717"/>
    <lineage>
        <taxon>Eukaryota</taxon>
        <taxon>Metazoa</taxon>
        <taxon>Ecdysozoa</taxon>
        <taxon>Arthropoda</taxon>
        <taxon>Hexapoda</taxon>
        <taxon>Insecta</taxon>
        <taxon>Pterygota</taxon>
        <taxon>Neoptera</taxon>
        <taxon>Endopterygota</taxon>
        <taxon>Lepidoptera</taxon>
        <taxon>Glossata</taxon>
        <taxon>Ditrysia</taxon>
        <taxon>Papilionoidea</taxon>
        <taxon>Pieridae</taxon>
        <taxon>Pierinae</taxon>
        <taxon>Pieris</taxon>
    </lineage>
</organism>
<keyword evidence="3" id="KW-1185">Reference proteome</keyword>
<proteinExistence type="predicted"/>
<dbReference type="OrthoDB" id="6779410at2759"/>
<feature type="region of interest" description="Disordered" evidence="1">
    <location>
        <begin position="1"/>
        <end position="50"/>
    </location>
</feature>
<gene>
    <name evidence="2" type="ORF">PMACD_LOCUS15178</name>
</gene>
<name>A0A821XZ95_9NEOP</name>
<feature type="compositionally biased region" description="Basic residues" evidence="1">
    <location>
        <begin position="16"/>
        <end position="30"/>
    </location>
</feature>
<evidence type="ECO:0000313" key="3">
    <source>
        <dbReference type="Proteomes" id="UP000663880"/>
    </source>
</evidence>